<dbReference type="EMBL" id="JALJOS010000053">
    <property type="protein sequence ID" value="KAK9818853.1"/>
    <property type="molecule type" value="Genomic_DNA"/>
</dbReference>
<protein>
    <recommendedName>
        <fullName evidence="4">Transposase</fullName>
    </recommendedName>
</protein>
<keyword evidence="3" id="KW-1185">Reference proteome</keyword>
<evidence type="ECO:0000256" key="1">
    <source>
        <dbReference type="SAM" id="MobiDB-lite"/>
    </source>
</evidence>
<proteinExistence type="predicted"/>
<evidence type="ECO:0000313" key="2">
    <source>
        <dbReference type="EMBL" id="KAK9818853.1"/>
    </source>
</evidence>
<sequence>MPVRTHLLELAHIGGDLSRPEHLPGLGGFHQDDESGLAAHEHARRHNRRGNVQVPLSRDERTDWLRRVLVYCVRNGGEIWGNCRRLGLPKTSIANKSPHFEEAMQRPDTILLDRDMRRLGHAKDSGWLEAGHHHLARKPPTFRTRPPGLKTVIAANFLFIYVLLIARV</sequence>
<dbReference type="AlphaFoldDB" id="A0AAW1Q920"/>
<dbReference type="Proteomes" id="UP001438707">
    <property type="component" value="Unassembled WGS sequence"/>
</dbReference>
<name>A0AAW1Q920_9CHLO</name>
<accession>A0AAW1Q920</accession>
<evidence type="ECO:0008006" key="4">
    <source>
        <dbReference type="Google" id="ProtNLM"/>
    </source>
</evidence>
<evidence type="ECO:0000313" key="3">
    <source>
        <dbReference type="Proteomes" id="UP001438707"/>
    </source>
</evidence>
<comment type="caution">
    <text evidence="2">The sequence shown here is derived from an EMBL/GenBank/DDBJ whole genome shotgun (WGS) entry which is preliminary data.</text>
</comment>
<gene>
    <name evidence="2" type="ORF">WJX74_000598</name>
</gene>
<reference evidence="2 3" key="1">
    <citation type="journal article" date="2024" name="Nat. Commun.">
        <title>Phylogenomics reveals the evolutionary origins of lichenization in chlorophyte algae.</title>
        <authorList>
            <person name="Puginier C."/>
            <person name="Libourel C."/>
            <person name="Otte J."/>
            <person name="Skaloud P."/>
            <person name="Haon M."/>
            <person name="Grisel S."/>
            <person name="Petersen M."/>
            <person name="Berrin J.G."/>
            <person name="Delaux P.M."/>
            <person name="Dal Grande F."/>
            <person name="Keller J."/>
        </authorList>
    </citation>
    <scope>NUCLEOTIDE SEQUENCE [LARGE SCALE GENOMIC DNA]</scope>
    <source>
        <strain evidence="2 3">SAG 2145</strain>
    </source>
</reference>
<feature type="region of interest" description="Disordered" evidence="1">
    <location>
        <begin position="22"/>
        <end position="50"/>
    </location>
</feature>
<organism evidence="2 3">
    <name type="scientific">Apatococcus lobatus</name>
    <dbReference type="NCBI Taxonomy" id="904363"/>
    <lineage>
        <taxon>Eukaryota</taxon>
        <taxon>Viridiplantae</taxon>
        <taxon>Chlorophyta</taxon>
        <taxon>core chlorophytes</taxon>
        <taxon>Trebouxiophyceae</taxon>
        <taxon>Chlorellales</taxon>
        <taxon>Chlorellaceae</taxon>
        <taxon>Apatococcus</taxon>
    </lineage>
</organism>